<dbReference type="HOGENOM" id="CLU_3404521_0_0_10"/>
<evidence type="ECO:0000313" key="2">
    <source>
        <dbReference type="Proteomes" id="UP000005438"/>
    </source>
</evidence>
<reference evidence="1 2" key="1">
    <citation type="submission" date="2011-12" db="EMBL/GenBank/DDBJ databases">
        <title>The complete genome of Niastella koreensis GR20-10.</title>
        <authorList>
            <consortium name="US DOE Joint Genome Institute (JGI-PGF)"/>
            <person name="Lucas S."/>
            <person name="Han J."/>
            <person name="Lapidus A."/>
            <person name="Bruce D."/>
            <person name="Goodwin L."/>
            <person name="Pitluck S."/>
            <person name="Peters L."/>
            <person name="Kyrpides N."/>
            <person name="Mavromatis K."/>
            <person name="Ivanova N."/>
            <person name="Mikhailova N."/>
            <person name="Davenport K."/>
            <person name="Saunders E."/>
            <person name="Detter J.C."/>
            <person name="Tapia R."/>
            <person name="Han C."/>
            <person name="Land M."/>
            <person name="Hauser L."/>
            <person name="Markowitz V."/>
            <person name="Cheng J.-F."/>
            <person name="Hugenholtz P."/>
            <person name="Woyke T."/>
            <person name="Wu D."/>
            <person name="Tindall B."/>
            <person name="Pomrenke H."/>
            <person name="Brambilla E."/>
            <person name="Klenk H.-P."/>
            <person name="Eisen J.A."/>
        </authorList>
    </citation>
    <scope>NUCLEOTIDE SEQUENCE [LARGE SCALE GENOMIC DNA]</scope>
    <source>
        <strain evidence="2">DSM 17620 / KACC 11465 / NBRC 106392 / GR20-10</strain>
    </source>
</reference>
<sequence length="30" mass="3537">MICFKDSDVNEFSRKKSIGGYYVHNNQNNK</sequence>
<name>G8T942_NIAKG</name>
<protein>
    <submittedName>
        <fullName evidence="1">Uncharacterized protein</fullName>
    </submittedName>
</protein>
<accession>G8T942</accession>
<gene>
    <name evidence="1" type="ordered locus">Niako_0607</name>
</gene>
<dbReference type="EMBL" id="CP003178">
    <property type="protein sequence ID" value="AEV96995.1"/>
    <property type="molecule type" value="Genomic_DNA"/>
</dbReference>
<evidence type="ECO:0000313" key="1">
    <source>
        <dbReference type="EMBL" id="AEV96995.1"/>
    </source>
</evidence>
<dbReference type="AlphaFoldDB" id="G8T942"/>
<dbReference type="Proteomes" id="UP000005438">
    <property type="component" value="Chromosome"/>
</dbReference>
<dbReference type="KEGG" id="nko:Niako_0607"/>
<proteinExistence type="predicted"/>
<organism evidence="1 2">
    <name type="scientific">Niastella koreensis (strain DSM 17620 / KACC 11465 / NBRC 106392 / GR20-10)</name>
    <dbReference type="NCBI Taxonomy" id="700598"/>
    <lineage>
        <taxon>Bacteria</taxon>
        <taxon>Pseudomonadati</taxon>
        <taxon>Bacteroidota</taxon>
        <taxon>Chitinophagia</taxon>
        <taxon>Chitinophagales</taxon>
        <taxon>Chitinophagaceae</taxon>
        <taxon>Niastella</taxon>
    </lineage>
</organism>